<dbReference type="InterPro" id="IPR015590">
    <property type="entry name" value="Aldehyde_DH_dom"/>
</dbReference>
<name>A0A238ZXB7_9ACTN</name>
<comment type="similarity">
    <text evidence="1 4">Belongs to the aldehyde dehydrogenase family.</text>
</comment>
<evidence type="ECO:0000313" key="6">
    <source>
        <dbReference type="EMBL" id="SNR87424.1"/>
    </source>
</evidence>
<evidence type="ECO:0000256" key="1">
    <source>
        <dbReference type="ARBA" id="ARBA00009986"/>
    </source>
</evidence>
<gene>
    <name evidence="6" type="ORF">SAMN04488107_0378</name>
</gene>
<dbReference type="Proteomes" id="UP000198386">
    <property type="component" value="Unassembled WGS sequence"/>
</dbReference>
<dbReference type="OrthoDB" id="6882680at2"/>
<dbReference type="RefSeq" id="WP_089402187.1">
    <property type="nucleotide sequence ID" value="NZ_FZOH01000001.1"/>
</dbReference>
<dbReference type="Gene3D" id="3.40.605.10">
    <property type="entry name" value="Aldehyde Dehydrogenase, Chain A, domain 1"/>
    <property type="match status" value="1"/>
</dbReference>
<evidence type="ECO:0000313" key="7">
    <source>
        <dbReference type="Proteomes" id="UP000198386"/>
    </source>
</evidence>
<dbReference type="Gene3D" id="3.40.309.10">
    <property type="entry name" value="Aldehyde Dehydrogenase, Chain A, domain 2"/>
    <property type="match status" value="1"/>
</dbReference>
<dbReference type="InterPro" id="IPR016162">
    <property type="entry name" value="Ald_DH_N"/>
</dbReference>
<dbReference type="GO" id="GO:0016620">
    <property type="term" value="F:oxidoreductase activity, acting on the aldehyde or oxo group of donors, NAD or NADP as acceptor"/>
    <property type="evidence" value="ECO:0007669"/>
    <property type="project" value="InterPro"/>
</dbReference>
<evidence type="ECO:0000256" key="2">
    <source>
        <dbReference type="ARBA" id="ARBA00023002"/>
    </source>
</evidence>
<evidence type="ECO:0000256" key="4">
    <source>
        <dbReference type="RuleBase" id="RU003345"/>
    </source>
</evidence>
<dbReference type="InterPro" id="IPR016163">
    <property type="entry name" value="Ald_DH_C"/>
</dbReference>
<dbReference type="SUPFAM" id="SSF53720">
    <property type="entry name" value="ALDH-like"/>
    <property type="match status" value="1"/>
</dbReference>
<feature type="domain" description="Aldehyde dehydrogenase" evidence="5">
    <location>
        <begin position="31"/>
        <end position="477"/>
    </location>
</feature>
<dbReference type="PROSITE" id="PS00687">
    <property type="entry name" value="ALDEHYDE_DEHYDR_GLU"/>
    <property type="match status" value="1"/>
</dbReference>
<dbReference type="Pfam" id="PF00171">
    <property type="entry name" value="Aldedh"/>
    <property type="match status" value="1"/>
</dbReference>
<reference evidence="7" key="1">
    <citation type="submission" date="2017-06" db="EMBL/GenBank/DDBJ databases">
        <authorList>
            <person name="Varghese N."/>
            <person name="Submissions S."/>
        </authorList>
    </citation>
    <scope>NUCLEOTIDE SEQUENCE [LARGE SCALE GENOMIC DNA]</scope>
    <source>
        <strain evidence="7">DSM 45423</strain>
    </source>
</reference>
<organism evidence="6 7">
    <name type="scientific">Geodermatophilus saharensis</name>
    <dbReference type="NCBI Taxonomy" id="1137994"/>
    <lineage>
        <taxon>Bacteria</taxon>
        <taxon>Bacillati</taxon>
        <taxon>Actinomycetota</taxon>
        <taxon>Actinomycetes</taxon>
        <taxon>Geodermatophilales</taxon>
        <taxon>Geodermatophilaceae</taxon>
        <taxon>Geodermatophilus</taxon>
    </lineage>
</organism>
<dbReference type="EMBL" id="FZOH01000001">
    <property type="protein sequence ID" value="SNR87424.1"/>
    <property type="molecule type" value="Genomic_DNA"/>
</dbReference>
<keyword evidence="2 4" id="KW-0560">Oxidoreductase</keyword>
<dbReference type="FunFam" id="3.40.605.10:FF:000007">
    <property type="entry name" value="NAD/NADP-dependent betaine aldehyde dehydrogenase"/>
    <property type="match status" value="1"/>
</dbReference>
<evidence type="ECO:0000256" key="3">
    <source>
        <dbReference type="PROSITE-ProRule" id="PRU10007"/>
    </source>
</evidence>
<keyword evidence="7" id="KW-1185">Reference proteome</keyword>
<dbReference type="AlphaFoldDB" id="A0A238ZXB7"/>
<dbReference type="InterPro" id="IPR016161">
    <property type="entry name" value="Ald_DH/histidinol_DH"/>
</dbReference>
<dbReference type="FunFam" id="3.40.309.10:FF:000012">
    <property type="entry name" value="Betaine aldehyde dehydrogenase"/>
    <property type="match status" value="1"/>
</dbReference>
<dbReference type="PANTHER" id="PTHR11699">
    <property type="entry name" value="ALDEHYDE DEHYDROGENASE-RELATED"/>
    <property type="match status" value="1"/>
</dbReference>
<accession>A0A238ZXB7</accession>
<protein>
    <submittedName>
        <fullName evidence="6">Aldehyde dehydrogenase (Acceptor)</fullName>
    </submittedName>
</protein>
<evidence type="ECO:0000259" key="5">
    <source>
        <dbReference type="Pfam" id="PF00171"/>
    </source>
</evidence>
<sequence length="481" mass="51898">MTSLFEYAPAPESRSIVDIAPSYGLFVDGEFVDGSGEPMKTVNPATEEVLSEIAVGTEADVDRAVKAARRAHTRVWGPMRPADRGKYLFRIARILQERAREFAVLESLDNGKPIRESRDVDVPLAAAHFFYHAGWADKLSYAGLGPDPRPHGVAGQVIPWNFPLLMLAWKVAPALATGNTVVLKPAETTPLSALLFAEVCRQADLPPGVVNVVTGAGETGRAVVEHDDVDKVAFTGSTEVGRSIARAVAGTRKALTLELGGKAANIVFDDAPIDQAVEGIVRGIFFNQGHVCCAGSRLLVQESVHDEVIASLQRRIGTLRVGDPLDKNTDIGAINSAEQLARIRELSEIGEAEGAHRWQPACELPDRGFWFPPTVFTDVSPAHRIARDEVFGPVLSVLTFRTPDEAVAKANNTTYGLSAGIWTEKGSRILAIADRLRAGVVWANTFNQFDPTSPFGGYKQSGYGREGGRHGLAAYLKESAR</sequence>
<dbReference type="InterPro" id="IPR029510">
    <property type="entry name" value="Ald_DH_CS_GLU"/>
</dbReference>
<proteinExistence type="inferred from homology"/>
<feature type="active site" evidence="3">
    <location>
        <position position="258"/>
    </location>
</feature>